<name>A0A835IH06_9MAGN</name>
<dbReference type="PANTHER" id="PTHR46179">
    <property type="entry name" value="ZINC FINGER PROTEIN"/>
    <property type="match status" value="1"/>
</dbReference>
<keyword evidence="11" id="KW-1185">Reference proteome</keyword>
<dbReference type="AlphaFoldDB" id="A0A835IH06"/>
<dbReference type="PANTHER" id="PTHR46179:SF13">
    <property type="entry name" value="C2H2-TYPE DOMAIN-CONTAINING PROTEIN"/>
    <property type="match status" value="1"/>
</dbReference>
<dbReference type="OrthoDB" id="427030at2759"/>
<dbReference type="PROSITE" id="PS50157">
    <property type="entry name" value="ZINC_FINGER_C2H2_2"/>
    <property type="match status" value="4"/>
</dbReference>
<dbReference type="InterPro" id="IPR036236">
    <property type="entry name" value="Znf_C2H2_sf"/>
</dbReference>
<dbReference type="GO" id="GO:0006357">
    <property type="term" value="P:regulation of transcription by RNA polymerase II"/>
    <property type="evidence" value="ECO:0007669"/>
    <property type="project" value="TreeGrafter"/>
</dbReference>
<feature type="domain" description="C2H2-type" evidence="9">
    <location>
        <begin position="68"/>
        <end position="97"/>
    </location>
</feature>
<dbReference type="GO" id="GO:0003700">
    <property type="term" value="F:DNA-binding transcription factor activity"/>
    <property type="evidence" value="ECO:0007669"/>
    <property type="project" value="TreeGrafter"/>
</dbReference>
<evidence type="ECO:0000256" key="2">
    <source>
        <dbReference type="ARBA" id="ARBA00022723"/>
    </source>
</evidence>
<evidence type="ECO:0000256" key="1">
    <source>
        <dbReference type="ARBA" id="ARBA00004123"/>
    </source>
</evidence>
<dbReference type="SUPFAM" id="SSF57667">
    <property type="entry name" value="beta-beta-alpha zinc fingers"/>
    <property type="match status" value="4"/>
</dbReference>
<feature type="domain" description="C2H2-type" evidence="9">
    <location>
        <begin position="138"/>
        <end position="167"/>
    </location>
</feature>
<evidence type="ECO:0000256" key="5">
    <source>
        <dbReference type="ARBA" id="ARBA00023015"/>
    </source>
</evidence>
<dbReference type="EMBL" id="JADFTS010000003">
    <property type="protein sequence ID" value="KAF9616352.1"/>
    <property type="molecule type" value="Genomic_DNA"/>
</dbReference>
<protein>
    <recommendedName>
        <fullName evidence="9">C2H2-type domain-containing protein</fullName>
    </recommendedName>
</protein>
<accession>A0A835IH06</accession>
<dbReference type="PROSITE" id="PS00028">
    <property type="entry name" value="ZINC_FINGER_C2H2_1"/>
    <property type="match status" value="6"/>
</dbReference>
<feature type="domain" description="C2H2-type" evidence="9">
    <location>
        <begin position="228"/>
        <end position="258"/>
    </location>
</feature>
<keyword evidence="4" id="KW-0862">Zinc</keyword>
<evidence type="ECO:0000256" key="6">
    <source>
        <dbReference type="ARBA" id="ARBA00023163"/>
    </source>
</evidence>
<sequence>MEIEENKTRPTPVIFRDIRRYYCDYCGISRSKKCLLTSHLLSNHKVGGPPVKLLQGSLFHALSIIRSFACPVDDCKSSYRRKDHLTRHLLKHEGKLFSCPVEGCNHRFAYQGNIKRHVEELHDEAESTSCDIGCPKQYVCQEVGCGKAFRHPSRLKKHEETHDKLDSVEAICSELGCMKSFSNVDCLKAHLQSCHRHFQCEVCGTQQLRKNIKRHMRTHEAGRTLEQFKCHIDDCCHTFTSKSNLNQHIKAVHLELCPYTCRFTGCGKKFPFKHVRDNHEKTREHVYTQGDFEEADEQFRSRPRGGRKRKCPTVETLLRKRVKPPGQEDSAWSHGSEYLAWLLSAADE</sequence>
<dbReference type="GO" id="GO:0005730">
    <property type="term" value="C:nucleolus"/>
    <property type="evidence" value="ECO:0007669"/>
    <property type="project" value="TreeGrafter"/>
</dbReference>
<keyword evidence="2" id="KW-0479">Metal-binding</keyword>
<dbReference type="InterPro" id="IPR051061">
    <property type="entry name" value="Zinc_finger_trans_reg"/>
</dbReference>
<keyword evidence="3 8" id="KW-0863">Zinc-finger</keyword>
<evidence type="ECO:0000259" key="9">
    <source>
        <dbReference type="PROSITE" id="PS50157"/>
    </source>
</evidence>
<dbReference type="SMART" id="SM00355">
    <property type="entry name" value="ZnF_C2H2"/>
    <property type="match status" value="8"/>
</dbReference>
<gene>
    <name evidence="10" type="ORF">IFM89_029606</name>
</gene>
<dbReference type="GO" id="GO:0008270">
    <property type="term" value="F:zinc ion binding"/>
    <property type="evidence" value="ECO:0007669"/>
    <property type="project" value="UniProtKB-KW"/>
</dbReference>
<proteinExistence type="predicted"/>
<evidence type="ECO:0000256" key="7">
    <source>
        <dbReference type="ARBA" id="ARBA00023242"/>
    </source>
</evidence>
<dbReference type="Pfam" id="PF00096">
    <property type="entry name" value="zf-C2H2"/>
    <property type="match status" value="2"/>
</dbReference>
<dbReference type="InterPro" id="IPR013087">
    <property type="entry name" value="Znf_C2H2_type"/>
</dbReference>
<evidence type="ECO:0000256" key="3">
    <source>
        <dbReference type="ARBA" id="ARBA00022771"/>
    </source>
</evidence>
<evidence type="ECO:0000313" key="10">
    <source>
        <dbReference type="EMBL" id="KAF9616352.1"/>
    </source>
</evidence>
<comment type="caution">
    <text evidence="10">The sequence shown here is derived from an EMBL/GenBank/DDBJ whole genome shotgun (WGS) entry which is preliminary data.</text>
</comment>
<keyword evidence="7" id="KW-0539">Nucleus</keyword>
<evidence type="ECO:0000256" key="8">
    <source>
        <dbReference type="PROSITE-ProRule" id="PRU00042"/>
    </source>
</evidence>
<organism evidence="10 11">
    <name type="scientific">Coptis chinensis</name>
    <dbReference type="NCBI Taxonomy" id="261450"/>
    <lineage>
        <taxon>Eukaryota</taxon>
        <taxon>Viridiplantae</taxon>
        <taxon>Streptophyta</taxon>
        <taxon>Embryophyta</taxon>
        <taxon>Tracheophyta</taxon>
        <taxon>Spermatophyta</taxon>
        <taxon>Magnoliopsida</taxon>
        <taxon>Ranunculales</taxon>
        <taxon>Ranunculaceae</taxon>
        <taxon>Coptidoideae</taxon>
        <taxon>Coptis</taxon>
    </lineage>
</organism>
<dbReference type="Proteomes" id="UP000631114">
    <property type="component" value="Unassembled WGS sequence"/>
</dbReference>
<evidence type="ECO:0000313" key="11">
    <source>
        <dbReference type="Proteomes" id="UP000631114"/>
    </source>
</evidence>
<dbReference type="Gene3D" id="3.30.160.60">
    <property type="entry name" value="Classic Zinc Finger"/>
    <property type="match status" value="4"/>
</dbReference>
<keyword evidence="5" id="KW-0805">Transcription regulation</keyword>
<reference evidence="10 11" key="1">
    <citation type="submission" date="2020-10" db="EMBL/GenBank/DDBJ databases">
        <title>The Coptis chinensis genome and diversification of protoberbering-type alkaloids.</title>
        <authorList>
            <person name="Wang B."/>
            <person name="Shu S."/>
            <person name="Song C."/>
            <person name="Liu Y."/>
        </authorList>
    </citation>
    <scope>NUCLEOTIDE SEQUENCE [LARGE SCALE GENOMIC DNA]</scope>
    <source>
        <strain evidence="10">HL-2020</strain>
        <tissue evidence="10">Leaf</tissue>
    </source>
</reference>
<keyword evidence="6" id="KW-0804">Transcription</keyword>
<dbReference type="GO" id="GO:0080084">
    <property type="term" value="F:5S rDNA binding"/>
    <property type="evidence" value="ECO:0007669"/>
    <property type="project" value="TreeGrafter"/>
</dbReference>
<feature type="domain" description="C2H2-type" evidence="9">
    <location>
        <begin position="97"/>
        <end position="127"/>
    </location>
</feature>
<comment type="subcellular location">
    <subcellularLocation>
        <location evidence="1">Nucleus</location>
    </subcellularLocation>
</comment>
<evidence type="ECO:0000256" key="4">
    <source>
        <dbReference type="ARBA" id="ARBA00022833"/>
    </source>
</evidence>